<dbReference type="EMBL" id="LR134356">
    <property type="protein sequence ID" value="VEG57307.1"/>
    <property type="molecule type" value="Genomic_DNA"/>
</dbReference>
<dbReference type="InterPro" id="IPR002347">
    <property type="entry name" value="SDR_fam"/>
</dbReference>
<keyword evidence="5" id="KW-1185">Reference proteome</keyword>
<dbReference type="PANTHER" id="PTHR24320">
    <property type="entry name" value="RETINOL DEHYDROGENASE"/>
    <property type="match status" value="1"/>
</dbReference>
<dbReference type="Proteomes" id="UP000279306">
    <property type="component" value="Chromosome"/>
</dbReference>
<dbReference type="PANTHER" id="PTHR24320:SF283">
    <property type="entry name" value="RETINOL DEHYDROGENASE 11"/>
    <property type="match status" value="1"/>
</dbReference>
<dbReference type="PRINTS" id="PR00081">
    <property type="entry name" value="GDHRDH"/>
</dbReference>
<dbReference type="STRING" id="1791.GCA_001049355_05501"/>
<dbReference type="InterPro" id="IPR036291">
    <property type="entry name" value="NAD(P)-bd_dom_sf"/>
</dbReference>
<evidence type="ECO:0000256" key="3">
    <source>
        <dbReference type="SAM" id="MobiDB-lite"/>
    </source>
</evidence>
<dbReference type="Pfam" id="PF00106">
    <property type="entry name" value="adh_short"/>
    <property type="match status" value="1"/>
</dbReference>
<organism evidence="4 5">
    <name type="scientific">Mycolicibacterium aurum</name>
    <name type="common">Mycobacterium aurum</name>
    <dbReference type="NCBI Taxonomy" id="1791"/>
    <lineage>
        <taxon>Bacteria</taxon>
        <taxon>Bacillati</taxon>
        <taxon>Actinomycetota</taxon>
        <taxon>Actinomycetes</taxon>
        <taxon>Mycobacteriales</taxon>
        <taxon>Mycobacteriaceae</taxon>
        <taxon>Mycolicibacterium</taxon>
    </lineage>
</organism>
<dbReference type="RefSeq" id="WP_048635325.1">
    <property type="nucleotide sequence ID" value="NZ_CVQQ01000030.1"/>
</dbReference>
<dbReference type="SUPFAM" id="SSF51735">
    <property type="entry name" value="NAD(P)-binding Rossmann-fold domains"/>
    <property type="match status" value="1"/>
</dbReference>
<proteinExistence type="inferred from homology"/>
<evidence type="ECO:0000313" key="5">
    <source>
        <dbReference type="Proteomes" id="UP000279306"/>
    </source>
</evidence>
<reference evidence="4 5" key="1">
    <citation type="submission" date="2018-12" db="EMBL/GenBank/DDBJ databases">
        <authorList>
            <consortium name="Pathogen Informatics"/>
        </authorList>
    </citation>
    <scope>NUCLEOTIDE SEQUENCE [LARGE SCALE GENOMIC DNA]</scope>
    <source>
        <strain evidence="4 5">NCTC10437</strain>
    </source>
</reference>
<dbReference type="EC" id="1.2.1.-" evidence="4"/>
<dbReference type="Gene3D" id="3.40.50.720">
    <property type="entry name" value="NAD(P)-binding Rossmann-like Domain"/>
    <property type="match status" value="1"/>
</dbReference>
<evidence type="ECO:0000256" key="2">
    <source>
        <dbReference type="ARBA" id="ARBA00023002"/>
    </source>
</evidence>
<comment type="similarity">
    <text evidence="1">Belongs to the short-chain dehydrogenases/reductases (SDR) family.</text>
</comment>
<sequence length="319" mass="33836">MTTTSATALDIVDGIDLTGKTCVITGASAGLGRESARALAATGAHVILAARNADALAETETWVRAEVADARLSLVPLDLTSLASVAAAAEQISELTPVVHVLMNNAGVMFTPFGRTAEGFETQFGTNHLGHFEFTRLLFPALVAADGARVVVLSSEGHRMSDVDFDDPNFEHRDYDKFAAYGASKTANVLHAVELDRRLRDSGVRAFAVHPGIVATSLARHMTNDDFASLNRSAASRKKDTSEPPTDFRTQFTTPEHGAATQVWAAVSDDLDGAGGVYLSDCAIRQAAPYAVDESRALTLWDLSERLCTRSAPSLGSSA</sequence>
<evidence type="ECO:0000313" key="4">
    <source>
        <dbReference type="EMBL" id="VEG57307.1"/>
    </source>
</evidence>
<dbReference type="AlphaFoldDB" id="A0A3S4S101"/>
<gene>
    <name evidence="4" type="primary">acr1_7</name>
    <name evidence="4" type="ORF">NCTC10437_04315</name>
</gene>
<dbReference type="KEGG" id="mauu:NCTC10437_04315"/>
<feature type="region of interest" description="Disordered" evidence="3">
    <location>
        <begin position="232"/>
        <end position="254"/>
    </location>
</feature>
<dbReference type="CDD" id="cd05327">
    <property type="entry name" value="retinol-DH_like_SDR_c_like"/>
    <property type="match status" value="1"/>
</dbReference>
<dbReference type="GO" id="GO:0016491">
    <property type="term" value="F:oxidoreductase activity"/>
    <property type="evidence" value="ECO:0007669"/>
    <property type="project" value="UniProtKB-KW"/>
</dbReference>
<name>A0A3S4S101_MYCAU</name>
<protein>
    <submittedName>
        <fullName evidence="4">Short-chain alcohol dehydrogenase</fullName>
        <ecNumber evidence="4">1.2.1.-</ecNumber>
    </submittedName>
</protein>
<keyword evidence="2 4" id="KW-0560">Oxidoreductase</keyword>
<accession>A0A3S4S101</accession>
<evidence type="ECO:0000256" key="1">
    <source>
        <dbReference type="ARBA" id="ARBA00006484"/>
    </source>
</evidence>